<evidence type="ECO:0000256" key="2">
    <source>
        <dbReference type="SAM" id="MobiDB-lite"/>
    </source>
</evidence>
<reference evidence="3 4" key="1">
    <citation type="submission" date="2016-03" db="EMBL/GenBank/DDBJ databases">
        <title>Fine-scale spatial genetic structure of a fungal parasite of coffee scale insects.</title>
        <authorList>
            <person name="Jackson D."/>
            <person name="Zemenick K.A."/>
            <person name="Malloure B."/>
            <person name="Quandt C.A."/>
            <person name="James T.Y."/>
        </authorList>
    </citation>
    <scope>NUCLEOTIDE SEQUENCE [LARGE SCALE GENOMIC DNA]</scope>
    <source>
        <strain evidence="3 4">UM487</strain>
    </source>
</reference>
<protein>
    <recommendedName>
        <fullName evidence="1">Vacuolar ATPase assembly protein VMA22</fullName>
    </recommendedName>
</protein>
<dbReference type="PANTHER" id="PTHR31996">
    <property type="entry name" value="COILED-COIL DOMAIN-CONTAINING PROTEIN 115"/>
    <property type="match status" value="1"/>
</dbReference>
<dbReference type="GO" id="GO:1990871">
    <property type="term" value="C:Vma12-Vma22 assembly complex"/>
    <property type="evidence" value="ECO:0007669"/>
    <property type="project" value="TreeGrafter"/>
</dbReference>
<organism evidence="3 4">
    <name type="scientific">Cordyceps confragosa</name>
    <name type="common">Lecanicillium lecanii</name>
    <dbReference type="NCBI Taxonomy" id="2714763"/>
    <lineage>
        <taxon>Eukaryota</taxon>
        <taxon>Fungi</taxon>
        <taxon>Dikarya</taxon>
        <taxon>Ascomycota</taxon>
        <taxon>Pezizomycotina</taxon>
        <taxon>Sordariomycetes</taxon>
        <taxon>Hypocreomycetidae</taxon>
        <taxon>Hypocreales</taxon>
        <taxon>Cordycipitaceae</taxon>
        <taxon>Akanthomyces</taxon>
    </lineage>
</organism>
<dbReference type="AlphaFoldDB" id="A0A179ICF5"/>
<dbReference type="GO" id="GO:0070072">
    <property type="term" value="P:vacuolar proton-transporting V-type ATPase complex assembly"/>
    <property type="evidence" value="ECO:0007669"/>
    <property type="project" value="InterPro"/>
</dbReference>
<sequence>MPREADQAIDELLERYLVLVDEYTTLRAALAAAQQRMFQALARANFTADRGVRRFGQDQYDERMQASRRVAISTAAAAAPSSSSAPLPVFTVAEEELVAEEAGHEEQGGDDGTGNKEEKKKEKKQAAAAGAARNPIRCTGQTASVSS</sequence>
<dbReference type="Pfam" id="PF21730">
    <property type="entry name" value="Vma22_CCDC115"/>
    <property type="match status" value="1"/>
</dbReference>
<evidence type="ECO:0000313" key="3">
    <source>
        <dbReference type="EMBL" id="OAQ99143.1"/>
    </source>
</evidence>
<evidence type="ECO:0000256" key="1">
    <source>
        <dbReference type="ARBA" id="ARBA00093634"/>
    </source>
</evidence>
<dbReference type="OMA" id="RNPIRCT"/>
<gene>
    <name evidence="3" type="ORF">LLEC1_05843</name>
</gene>
<dbReference type="GO" id="GO:0051082">
    <property type="term" value="F:unfolded protein binding"/>
    <property type="evidence" value="ECO:0007669"/>
    <property type="project" value="TreeGrafter"/>
</dbReference>
<accession>A0A179ICF5</accession>
<dbReference type="Proteomes" id="UP000243081">
    <property type="component" value="Unassembled WGS sequence"/>
</dbReference>
<name>A0A179ICF5_CORDF</name>
<dbReference type="EMBL" id="LUKN01002395">
    <property type="protein sequence ID" value="OAQ99143.1"/>
    <property type="molecule type" value="Genomic_DNA"/>
</dbReference>
<dbReference type="InterPro" id="IPR040357">
    <property type="entry name" value="Vma22/CCDC115"/>
</dbReference>
<proteinExistence type="predicted"/>
<feature type="region of interest" description="Disordered" evidence="2">
    <location>
        <begin position="91"/>
        <end position="147"/>
    </location>
</feature>
<keyword evidence="4" id="KW-1185">Reference proteome</keyword>
<dbReference type="PANTHER" id="PTHR31996:SF2">
    <property type="entry name" value="COILED-COIL DOMAIN-CONTAINING PROTEIN 115"/>
    <property type="match status" value="1"/>
</dbReference>
<evidence type="ECO:0000313" key="4">
    <source>
        <dbReference type="Proteomes" id="UP000243081"/>
    </source>
</evidence>
<comment type="caution">
    <text evidence="3">The sequence shown here is derived from an EMBL/GenBank/DDBJ whole genome shotgun (WGS) entry which is preliminary data.</text>
</comment>
<feature type="compositionally biased region" description="Basic and acidic residues" evidence="2">
    <location>
        <begin position="101"/>
        <end position="120"/>
    </location>
</feature>